<feature type="compositionally biased region" description="Polar residues" evidence="1">
    <location>
        <begin position="1"/>
        <end position="10"/>
    </location>
</feature>
<dbReference type="Proteomes" id="UP001595848">
    <property type="component" value="Unassembled WGS sequence"/>
</dbReference>
<dbReference type="Pfam" id="PF13193">
    <property type="entry name" value="AMP-binding_C"/>
    <property type="match status" value="1"/>
</dbReference>
<evidence type="ECO:0000259" key="3">
    <source>
        <dbReference type="Pfam" id="PF13193"/>
    </source>
</evidence>
<feature type="region of interest" description="Disordered" evidence="1">
    <location>
        <begin position="1"/>
        <end position="22"/>
    </location>
</feature>
<dbReference type="InterPro" id="IPR050237">
    <property type="entry name" value="ATP-dep_AMP-bd_enzyme"/>
</dbReference>
<name>A0ABV8P2P1_9BURK</name>
<dbReference type="PANTHER" id="PTHR43767:SF1">
    <property type="entry name" value="NONRIBOSOMAL PEPTIDE SYNTHASE PES1 (EUROFUNG)-RELATED"/>
    <property type="match status" value="1"/>
</dbReference>
<evidence type="ECO:0000313" key="5">
    <source>
        <dbReference type="Proteomes" id="UP001595848"/>
    </source>
</evidence>
<evidence type="ECO:0000313" key="4">
    <source>
        <dbReference type="EMBL" id="MFC4202344.1"/>
    </source>
</evidence>
<evidence type="ECO:0000256" key="1">
    <source>
        <dbReference type="SAM" id="MobiDB-lite"/>
    </source>
</evidence>
<proteinExistence type="predicted"/>
<dbReference type="RefSeq" id="WP_217966082.1">
    <property type="nucleotide sequence ID" value="NZ_JAHTBN010000010.1"/>
</dbReference>
<dbReference type="InterPro" id="IPR025110">
    <property type="entry name" value="AMP-bd_C"/>
</dbReference>
<protein>
    <submittedName>
        <fullName evidence="4">Class I adenylate-forming enzyme family protein</fullName>
    </submittedName>
</protein>
<reference evidence="5" key="1">
    <citation type="journal article" date="2019" name="Int. J. Syst. Evol. Microbiol.">
        <title>The Global Catalogue of Microorganisms (GCM) 10K type strain sequencing project: providing services to taxonomists for standard genome sequencing and annotation.</title>
        <authorList>
            <consortium name="The Broad Institute Genomics Platform"/>
            <consortium name="The Broad Institute Genome Sequencing Center for Infectious Disease"/>
            <person name="Wu L."/>
            <person name="Ma J."/>
        </authorList>
    </citation>
    <scope>NUCLEOTIDE SEQUENCE [LARGE SCALE GENOMIC DNA]</scope>
    <source>
        <strain evidence="5">LMG 24813</strain>
    </source>
</reference>
<dbReference type="InterPro" id="IPR000873">
    <property type="entry name" value="AMP-dep_synth/lig_dom"/>
</dbReference>
<dbReference type="PROSITE" id="PS00455">
    <property type="entry name" value="AMP_BINDING"/>
    <property type="match status" value="1"/>
</dbReference>
<keyword evidence="5" id="KW-1185">Reference proteome</keyword>
<gene>
    <name evidence="4" type="ORF">ACFOY1_15410</name>
</gene>
<sequence length="533" mass="56829">MAANNESQNIRPVGPASGAPDLPSVPLAELPRRLSDLPAIAAARNPDQCALIETGRRLSYGQLELAVQAAAARLRELGLRGGDRLMIVNENSIALIVLLMAAARLDAWALLVNARLSEAEMEALRLHAGPRRVVYTAGCSSDALAHAQRAGAEVSDWVMDGIDIGRVGVSALNEECEAEPVREAAHEQCAALIYTTGTTGAPKGVMLSHRNLLFVAAASATLRRVDGRDVVYSVLPISHVYGLASVCLCTLYAGATLRLEPRFSVDAVLHALAHEDVSIFQGVPAMHARILETLATRKAALHAPRLRFVYSGGSPMDMDLKHRAEEVYGTSLHNGYGMTETSPTVAQTPLDAPRSDTSVGYVIPGVEVQVADADGQALPAGQVGELWVRGPNIMLGYYRAPELTARAVDAEGWLRTGDLARIDADASVSIVGRSKELIIRSGFNVYPPEVEQALNSHPEVVQSAVVGRAVAGNEEVVAFVEVTPSSTLAPQALQDWVRARLAPYKRPSEIRIIAALPAAATGKVLRHKLAQLL</sequence>
<feature type="domain" description="AMP-dependent synthetase/ligase" evidence="2">
    <location>
        <begin position="41"/>
        <end position="398"/>
    </location>
</feature>
<dbReference type="PANTHER" id="PTHR43767">
    <property type="entry name" value="LONG-CHAIN-FATTY-ACID--COA LIGASE"/>
    <property type="match status" value="1"/>
</dbReference>
<feature type="domain" description="AMP-binding enzyme C-terminal" evidence="3">
    <location>
        <begin position="449"/>
        <end position="523"/>
    </location>
</feature>
<accession>A0ABV8P2P1</accession>
<dbReference type="InterPro" id="IPR020845">
    <property type="entry name" value="AMP-binding_CS"/>
</dbReference>
<organism evidence="4 5">
    <name type="scientific">Candidimonas humi</name>
    <dbReference type="NCBI Taxonomy" id="683355"/>
    <lineage>
        <taxon>Bacteria</taxon>
        <taxon>Pseudomonadati</taxon>
        <taxon>Pseudomonadota</taxon>
        <taxon>Betaproteobacteria</taxon>
        <taxon>Burkholderiales</taxon>
        <taxon>Alcaligenaceae</taxon>
        <taxon>Candidimonas</taxon>
    </lineage>
</organism>
<dbReference type="EMBL" id="JBHSBV010000005">
    <property type="protein sequence ID" value="MFC4202344.1"/>
    <property type="molecule type" value="Genomic_DNA"/>
</dbReference>
<evidence type="ECO:0000259" key="2">
    <source>
        <dbReference type="Pfam" id="PF00501"/>
    </source>
</evidence>
<comment type="caution">
    <text evidence="4">The sequence shown here is derived from an EMBL/GenBank/DDBJ whole genome shotgun (WGS) entry which is preliminary data.</text>
</comment>
<dbReference type="Pfam" id="PF00501">
    <property type="entry name" value="AMP-binding"/>
    <property type="match status" value="1"/>
</dbReference>